<dbReference type="InterPro" id="IPR006764">
    <property type="entry name" value="SAM_dep_MeTrfase_SAV2177_type"/>
</dbReference>
<dbReference type="KEGG" id="ngv:CDO52_11875"/>
<keyword evidence="3" id="KW-1185">Reference proteome</keyword>
<evidence type="ECO:0000313" key="2">
    <source>
        <dbReference type="EMBL" id="ASU83387.1"/>
    </source>
</evidence>
<dbReference type="Pfam" id="PF04672">
    <property type="entry name" value="Methyltransf_19"/>
    <property type="match status" value="1"/>
</dbReference>
<feature type="region of interest" description="Disordered" evidence="1">
    <location>
        <begin position="52"/>
        <end position="78"/>
    </location>
</feature>
<accession>A0A223S5L5</accession>
<evidence type="ECO:0008006" key="4">
    <source>
        <dbReference type="Google" id="ProtNLM"/>
    </source>
</evidence>
<dbReference type="Gene3D" id="3.40.50.150">
    <property type="entry name" value="Vaccinia Virus protein VP39"/>
    <property type="match status" value="1"/>
</dbReference>
<dbReference type="EMBL" id="CP022753">
    <property type="protein sequence ID" value="ASU83387.1"/>
    <property type="molecule type" value="Genomic_DNA"/>
</dbReference>
<evidence type="ECO:0000256" key="1">
    <source>
        <dbReference type="SAM" id="MobiDB-lite"/>
    </source>
</evidence>
<dbReference type="Proteomes" id="UP000215005">
    <property type="component" value="Chromosome"/>
</dbReference>
<sequence>MSVPRAQAPAEGSESAIVTDERRALHIVEGPPEIDVPPPRVIHIDEHRLRRGERGGAEAAEPAKPGAPAASPVPSEPPEVTRAKRAFLRRAAGYLAVDAGIRQFVDIGSRVPLDEGIGRAVHGHAPDARVVYIETGSTLPMRGCASAGEETVSVASMHRPDPVSLISLLELRGFVDFGEPVAFFLVDTDAPQCGDVPTSDLVRALHGAMCPGGCVAIALPPGPPGHTDITVGGETTDHHAPTDDPHRRQRAESVFSPFTLLDPGLADLAWWPYPDEAVAARGTGIRAGVGRR</sequence>
<feature type="compositionally biased region" description="Low complexity" evidence="1">
    <location>
        <begin position="57"/>
        <end position="73"/>
    </location>
</feature>
<gene>
    <name evidence="2" type="ORF">CDO52_11875</name>
</gene>
<feature type="compositionally biased region" description="Basic and acidic residues" evidence="1">
    <location>
        <begin position="235"/>
        <end position="246"/>
    </location>
</feature>
<name>A0A223S5L5_9ACTN</name>
<evidence type="ECO:0000313" key="3">
    <source>
        <dbReference type="Proteomes" id="UP000215005"/>
    </source>
</evidence>
<feature type="region of interest" description="Disordered" evidence="1">
    <location>
        <begin position="1"/>
        <end position="39"/>
    </location>
</feature>
<feature type="region of interest" description="Disordered" evidence="1">
    <location>
        <begin position="228"/>
        <end position="249"/>
    </location>
</feature>
<dbReference type="InterPro" id="IPR029063">
    <property type="entry name" value="SAM-dependent_MTases_sf"/>
</dbReference>
<organism evidence="2 3">
    <name type="scientific">Nocardiopsis gilva YIM 90087</name>
    <dbReference type="NCBI Taxonomy" id="1235441"/>
    <lineage>
        <taxon>Bacteria</taxon>
        <taxon>Bacillati</taxon>
        <taxon>Actinomycetota</taxon>
        <taxon>Actinomycetes</taxon>
        <taxon>Streptosporangiales</taxon>
        <taxon>Nocardiopsidaceae</taxon>
        <taxon>Nocardiopsis</taxon>
    </lineage>
</organism>
<reference evidence="2 3" key="1">
    <citation type="submission" date="2017-08" db="EMBL/GenBank/DDBJ databases">
        <title>The complete genome sequence of Nocardiopsis gilva YIM 90087.</title>
        <authorList>
            <person name="Yin M."/>
            <person name="Tang S."/>
        </authorList>
    </citation>
    <scope>NUCLEOTIDE SEQUENCE [LARGE SCALE GENOMIC DNA]</scope>
    <source>
        <strain evidence="2 3">YIM 90087</strain>
    </source>
</reference>
<dbReference type="AlphaFoldDB" id="A0A223S5L5"/>
<proteinExistence type="predicted"/>
<protein>
    <recommendedName>
        <fullName evidence="4">S-adenosyl methyltransferase</fullName>
    </recommendedName>
</protein>